<comment type="caution">
    <text evidence="9">The sequence shown here is derived from an EMBL/GenBank/DDBJ whole genome shotgun (WGS) entry which is preliminary data.</text>
</comment>
<keyword evidence="7" id="KW-0411">Iron-sulfur</keyword>
<dbReference type="InterPro" id="IPR007197">
    <property type="entry name" value="rSAM"/>
</dbReference>
<dbReference type="AlphaFoldDB" id="T0Z720"/>
<gene>
    <name evidence="9" type="ORF">B1A_16310</name>
</gene>
<evidence type="ECO:0000256" key="5">
    <source>
        <dbReference type="ARBA" id="ARBA00022723"/>
    </source>
</evidence>
<dbReference type="GO" id="GO:0003824">
    <property type="term" value="F:catalytic activity"/>
    <property type="evidence" value="ECO:0007669"/>
    <property type="project" value="InterPro"/>
</dbReference>
<evidence type="ECO:0000256" key="2">
    <source>
        <dbReference type="ARBA" id="ARBA00022485"/>
    </source>
</evidence>
<reference evidence="9" key="2">
    <citation type="journal article" date="2014" name="ISME J.">
        <title>Microbial stratification in low pH oxic and suboxic macroscopic growths along an acid mine drainage.</title>
        <authorList>
            <person name="Mendez-Garcia C."/>
            <person name="Mesa V."/>
            <person name="Sprenger R.R."/>
            <person name="Richter M."/>
            <person name="Diez M.S."/>
            <person name="Solano J."/>
            <person name="Bargiela R."/>
            <person name="Golyshina O.V."/>
            <person name="Manteca A."/>
            <person name="Ramos J.L."/>
            <person name="Gallego J.R."/>
            <person name="Llorente I."/>
            <person name="Martins Dos Santos V.A."/>
            <person name="Jensen O.N."/>
            <person name="Pelaez A.I."/>
            <person name="Sanchez J."/>
            <person name="Ferrer M."/>
        </authorList>
    </citation>
    <scope>NUCLEOTIDE SEQUENCE</scope>
</reference>
<organism evidence="9">
    <name type="scientific">mine drainage metagenome</name>
    <dbReference type="NCBI Taxonomy" id="410659"/>
    <lineage>
        <taxon>unclassified sequences</taxon>
        <taxon>metagenomes</taxon>
        <taxon>ecological metagenomes</taxon>
    </lineage>
</organism>
<dbReference type="PROSITE" id="PS51918">
    <property type="entry name" value="RADICAL_SAM"/>
    <property type="match status" value="1"/>
</dbReference>
<keyword evidence="2" id="KW-0004">4Fe-4S</keyword>
<dbReference type="GO" id="GO:0051539">
    <property type="term" value="F:4 iron, 4 sulfur cluster binding"/>
    <property type="evidence" value="ECO:0007669"/>
    <property type="project" value="UniProtKB-KW"/>
</dbReference>
<dbReference type="Gene3D" id="1.10.150.530">
    <property type="match status" value="1"/>
</dbReference>
<evidence type="ECO:0000256" key="3">
    <source>
        <dbReference type="ARBA" id="ARBA00022552"/>
    </source>
</evidence>
<dbReference type="EMBL" id="AUZX01011984">
    <property type="protein sequence ID" value="EQD40818.1"/>
    <property type="molecule type" value="Genomic_DNA"/>
</dbReference>
<name>T0Z720_9ZZZZ</name>
<evidence type="ECO:0000313" key="9">
    <source>
        <dbReference type="EMBL" id="EQD40818.1"/>
    </source>
</evidence>
<evidence type="ECO:0000259" key="8">
    <source>
        <dbReference type="PROSITE" id="PS51918"/>
    </source>
</evidence>
<accession>T0Z720</accession>
<dbReference type="GO" id="GO:0070475">
    <property type="term" value="P:rRNA base methylation"/>
    <property type="evidence" value="ECO:0007669"/>
    <property type="project" value="InterPro"/>
</dbReference>
<protein>
    <submittedName>
        <fullName evidence="9">Radical SAM protein</fullName>
    </submittedName>
</protein>
<dbReference type="Pfam" id="PF04055">
    <property type="entry name" value="Radical_SAM"/>
    <property type="match status" value="1"/>
</dbReference>
<sequence length="294" mass="32078">MSSLAPLAESVPAGGTNLLGLDRTGLESWVGTRGARAFHARQIMSWIHRRGITDFEQMTDLALGFRAMLLEEADCASPPAIGRALDADGTEKWLFQVDPHNVVETVIIPDEGRRTLCLSSQAGCVLNCAFCATGAQGFSRNLTSAEIVGQLWRVWHDPDGSQPKRPIHNVVFMGMGEPLANYRALSPVLRLLLDGLAYGFSKWRVTVSTAGLVPLIDRLAAEHDVALAVSLHAADDTLRDRLVPINRAHPLAELLAACHRYVSRHPGREILIEYVMLDGVNDQLADAHALARLL</sequence>
<dbReference type="PANTHER" id="PTHR30544">
    <property type="entry name" value="23S RRNA METHYLTRANSFERASE"/>
    <property type="match status" value="1"/>
</dbReference>
<dbReference type="InterPro" id="IPR013785">
    <property type="entry name" value="Aldolase_TIM"/>
</dbReference>
<dbReference type="SUPFAM" id="SSF102114">
    <property type="entry name" value="Radical SAM enzymes"/>
    <property type="match status" value="1"/>
</dbReference>
<keyword evidence="5" id="KW-0479">Metal-binding</keyword>
<comment type="cofactor">
    <cofactor evidence="1">
        <name>[4Fe-4S] cluster</name>
        <dbReference type="ChEBI" id="CHEBI:49883"/>
    </cofactor>
</comment>
<evidence type="ECO:0000256" key="6">
    <source>
        <dbReference type="ARBA" id="ARBA00023004"/>
    </source>
</evidence>
<proteinExistence type="predicted"/>
<reference evidence="9" key="1">
    <citation type="submission" date="2013-08" db="EMBL/GenBank/DDBJ databases">
        <authorList>
            <person name="Mendez C."/>
            <person name="Richter M."/>
            <person name="Ferrer M."/>
            <person name="Sanchez J."/>
        </authorList>
    </citation>
    <scope>NUCLEOTIDE SEQUENCE</scope>
</reference>
<dbReference type="NCBIfam" id="TIGR00048">
    <property type="entry name" value="rRNA_mod_RlmN"/>
    <property type="match status" value="1"/>
</dbReference>
<keyword evidence="4" id="KW-0949">S-adenosyl-L-methionine</keyword>
<dbReference type="GO" id="GO:0046872">
    <property type="term" value="F:metal ion binding"/>
    <property type="evidence" value="ECO:0007669"/>
    <property type="project" value="UniProtKB-KW"/>
</dbReference>
<evidence type="ECO:0000256" key="1">
    <source>
        <dbReference type="ARBA" id="ARBA00001966"/>
    </source>
</evidence>
<dbReference type="InterPro" id="IPR058240">
    <property type="entry name" value="rSAM_sf"/>
</dbReference>
<dbReference type="Pfam" id="PF21016">
    <property type="entry name" value="RlmN_N"/>
    <property type="match status" value="1"/>
</dbReference>
<keyword evidence="3" id="KW-0698">rRNA processing</keyword>
<dbReference type="CDD" id="cd01335">
    <property type="entry name" value="Radical_SAM"/>
    <property type="match status" value="1"/>
</dbReference>
<dbReference type="GO" id="GO:0030488">
    <property type="term" value="P:tRNA methylation"/>
    <property type="evidence" value="ECO:0007669"/>
    <property type="project" value="InterPro"/>
</dbReference>
<dbReference type="PANTHER" id="PTHR30544:SF5">
    <property type="entry name" value="RADICAL SAM CORE DOMAIN-CONTAINING PROTEIN"/>
    <property type="match status" value="1"/>
</dbReference>
<dbReference type="Gene3D" id="3.20.20.70">
    <property type="entry name" value="Aldolase class I"/>
    <property type="match status" value="1"/>
</dbReference>
<dbReference type="InterPro" id="IPR048641">
    <property type="entry name" value="RlmN_N"/>
</dbReference>
<feature type="non-terminal residue" evidence="9">
    <location>
        <position position="294"/>
    </location>
</feature>
<feature type="domain" description="Radical SAM core" evidence="8">
    <location>
        <begin position="110"/>
        <end position="294"/>
    </location>
</feature>
<evidence type="ECO:0000256" key="4">
    <source>
        <dbReference type="ARBA" id="ARBA00022691"/>
    </source>
</evidence>
<dbReference type="SFLD" id="SFLDS00029">
    <property type="entry name" value="Radical_SAM"/>
    <property type="match status" value="1"/>
</dbReference>
<evidence type="ECO:0000256" key="7">
    <source>
        <dbReference type="ARBA" id="ARBA00023014"/>
    </source>
</evidence>
<dbReference type="InterPro" id="IPR040072">
    <property type="entry name" value="Methyltransferase_A"/>
</dbReference>
<keyword evidence="6" id="KW-0408">Iron</keyword>
<dbReference type="InterPro" id="IPR027492">
    <property type="entry name" value="RNA_MTrfase_RlmN"/>
</dbReference>